<dbReference type="Proteomes" id="UP000184211">
    <property type="component" value="Unassembled WGS sequence"/>
</dbReference>
<dbReference type="OrthoDB" id="9808674at2"/>
<evidence type="ECO:0000256" key="7">
    <source>
        <dbReference type="ARBA" id="ARBA00022989"/>
    </source>
</evidence>
<evidence type="ECO:0000256" key="9">
    <source>
        <dbReference type="RuleBase" id="RU363032"/>
    </source>
</evidence>
<keyword evidence="8 9" id="KW-0472">Membrane</keyword>
<dbReference type="InterPro" id="IPR000515">
    <property type="entry name" value="MetI-like"/>
</dbReference>
<evidence type="ECO:0000256" key="6">
    <source>
        <dbReference type="ARBA" id="ARBA00022970"/>
    </source>
</evidence>
<dbReference type="GO" id="GO:0022857">
    <property type="term" value="F:transmembrane transporter activity"/>
    <property type="evidence" value="ECO:0007669"/>
    <property type="project" value="InterPro"/>
</dbReference>
<dbReference type="STRING" id="870908.SAMN04488044_1934"/>
<dbReference type="PANTHER" id="PTHR30614:SF0">
    <property type="entry name" value="L-CYSTINE TRANSPORT SYSTEM PERMEASE PROTEIN TCYL"/>
    <property type="match status" value="1"/>
</dbReference>
<evidence type="ECO:0000256" key="4">
    <source>
        <dbReference type="ARBA" id="ARBA00022475"/>
    </source>
</evidence>
<dbReference type="GO" id="GO:0043190">
    <property type="term" value="C:ATP-binding cassette (ABC) transporter complex"/>
    <property type="evidence" value="ECO:0007669"/>
    <property type="project" value="InterPro"/>
</dbReference>
<dbReference type="Gene3D" id="1.10.3720.10">
    <property type="entry name" value="MetI-like"/>
    <property type="match status" value="1"/>
</dbReference>
<reference evidence="12" key="1">
    <citation type="submission" date="2016-11" db="EMBL/GenBank/DDBJ databases">
        <authorList>
            <person name="Varghese N."/>
            <person name="Submissions S."/>
        </authorList>
    </citation>
    <scope>NUCLEOTIDE SEQUENCE [LARGE SCALE GENOMIC DNA]</scope>
    <source>
        <strain evidence="12">DSM 28223</strain>
    </source>
</reference>
<name>A0A1M5QB89_9RHOB</name>
<dbReference type="InterPro" id="IPR043429">
    <property type="entry name" value="ArtM/GltK/GlnP/TcyL/YhdX-like"/>
</dbReference>
<dbReference type="PANTHER" id="PTHR30614">
    <property type="entry name" value="MEMBRANE COMPONENT OF AMINO ACID ABC TRANSPORTER"/>
    <property type="match status" value="1"/>
</dbReference>
<keyword evidence="4" id="KW-1003">Cell membrane</keyword>
<evidence type="ECO:0000313" key="11">
    <source>
        <dbReference type="EMBL" id="SHH11248.1"/>
    </source>
</evidence>
<comment type="subcellular location">
    <subcellularLocation>
        <location evidence="1">Cell inner membrane</location>
        <topology evidence="1">Multi-pass membrane protein</topology>
    </subcellularLocation>
    <subcellularLocation>
        <location evidence="9">Cell membrane</location>
        <topology evidence="9">Multi-pass membrane protein</topology>
    </subcellularLocation>
</comment>
<keyword evidence="5 9" id="KW-0812">Transmembrane</keyword>
<protein>
    <submittedName>
        <fullName evidence="11">Polar amino acid transport system permease protein</fullName>
    </submittedName>
</protein>
<keyword evidence="7 9" id="KW-1133">Transmembrane helix</keyword>
<dbReference type="PROSITE" id="PS50928">
    <property type="entry name" value="ABC_TM1"/>
    <property type="match status" value="1"/>
</dbReference>
<feature type="transmembrane region" description="Helical" evidence="9">
    <location>
        <begin position="12"/>
        <end position="41"/>
    </location>
</feature>
<keyword evidence="3 9" id="KW-0813">Transport</keyword>
<evidence type="ECO:0000256" key="1">
    <source>
        <dbReference type="ARBA" id="ARBA00004429"/>
    </source>
</evidence>
<feature type="transmembrane region" description="Helical" evidence="9">
    <location>
        <begin position="88"/>
        <end position="107"/>
    </location>
</feature>
<dbReference type="InterPro" id="IPR035906">
    <property type="entry name" value="MetI-like_sf"/>
</dbReference>
<dbReference type="InterPro" id="IPR010065">
    <property type="entry name" value="AA_ABC_transptr_permease_3TM"/>
</dbReference>
<evidence type="ECO:0000256" key="8">
    <source>
        <dbReference type="ARBA" id="ARBA00023136"/>
    </source>
</evidence>
<dbReference type="EMBL" id="FQWM01000003">
    <property type="protein sequence ID" value="SHH11248.1"/>
    <property type="molecule type" value="Genomic_DNA"/>
</dbReference>
<proteinExistence type="inferred from homology"/>
<evidence type="ECO:0000256" key="3">
    <source>
        <dbReference type="ARBA" id="ARBA00022448"/>
    </source>
</evidence>
<gene>
    <name evidence="11" type="ORF">SAMN04488044_1934</name>
</gene>
<accession>A0A1M5QB89</accession>
<organism evidence="11 12">
    <name type="scientific">Cognatishimia maritima</name>
    <dbReference type="NCBI Taxonomy" id="870908"/>
    <lineage>
        <taxon>Bacteria</taxon>
        <taxon>Pseudomonadati</taxon>
        <taxon>Pseudomonadota</taxon>
        <taxon>Alphaproteobacteria</taxon>
        <taxon>Rhodobacterales</taxon>
        <taxon>Paracoccaceae</taxon>
        <taxon>Cognatishimia</taxon>
    </lineage>
</organism>
<evidence type="ECO:0000256" key="5">
    <source>
        <dbReference type="ARBA" id="ARBA00022692"/>
    </source>
</evidence>
<keyword evidence="6" id="KW-0029">Amino-acid transport</keyword>
<comment type="similarity">
    <text evidence="2">Belongs to the binding-protein-dependent transport system permease family. HisMQ subfamily.</text>
</comment>
<evidence type="ECO:0000256" key="2">
    <source>
        <dbReference type="ARBA" id="ARBA00010072"/>
    </source>
</evidence>
<sequence length="238" mass="25798">MNLDSNVILGNWLLFVQGLGITVFVCTISVAFGFAAGILFASMVKFPSPPVRWAAGTMLVLLRGVPFIVIVFVLHFGLLSAGLQPSPMVSGIFALSLFAGAYFAEMFRGALDAIPTKQWESGQVVGISRFQTLIHIIIPQMIPPSIPATVNITIMTIKESSVISAITVGELTYQGLVVQGRTFAPFEVFATIALFYWGITFTAASLGRWADRRLGKKQGGNVRRSKLGLKFLELEAKP</sequence>
<dbReference type="SUPFAM" id="SSF161098">
    <property type="entry name" value="MetI-like"/>
    <property type="match status" value="1"/>
</dbReference>
<evidence type="ECO:0000259" key="10">
    <source>
        <dbReference type="PROSITE" id="PS50928"/>
    </source>
</evidence>
<dbReference type="GO" id="GO:0006865">
    <property type="term" value="P:amino acid transport"/>
    <property type="evidence" value="ECO:0007669"/>
    <property type="project" value="UniProtKB-KW"/>
</dbReference>
<feature type="domain" description="ABC transmembrane type-1" evidence="10">
    <location>
        <begin position="15"/>
        <end position="207"/>
    </location>
</feature>
<dbReference type="CDD" id="cd06261">
    <property type="entry name" value="TM_PBP2"/>
    <property type="match status" value="1"/>
</dbReference>
<evidence type="ECO:0000313" key="12">
    <source>
        <dbReference type="Proteomes" id="UP000184211"/>
    </source>
</evidence>
<dbReference type="AlphaFoldDB" id="A0A1M5QB89"/>
<keyword evidence="12" id="KW-1185">Reference proteome</keyword>
<dbReference type="NCBIfam" id="TIGR01726">
    <property type="entry name" value="HEQRo_perm_3TM"/>
    <property type="match status" value="1"/>
</dbReference>
<dbReference type="Pfam" id="PF00528">
    <property type="entry name" value="BPD_transp_1"/>
    <property type="match status" value="1"/>
</dbReference>
<dbReference type="RefSeq" id="WP_072792844.1">
    <property type="nucleotide sequence ID" value="NZ_FQWM01000003.1"/>
</dbReference>
<feature type="transmembrane region" description="Helical" evidence="9">
    <location>
        <begin position="53"/>
        <end position="76"/>
    </location>
</feature>